<evidence type="ECO:0000256" key="5">
    <source>
        <dbReference type="HAMAP-Rule" id="MF_00291"/>
    </source>
</evidence>
<comment type="similarity">
    <text evidence="1 5 6">Belongs to the universal ribosomal protein uS2 family.</text>
</comment>
<gene>
    <name evidence="5" type="primary">rps2</name>
    <name evidence="8" type="ORF">Pyrde_2026</name>
</gene>
<dbReference type="PATRIC" id="fig|1273541.4.peg.2152"/>
<name>A0A0P0N5H9_9CREN</name>
<evidence type="ECO:0000313" key="9">
    <source>
        <dbReference type="Proteomes" id="UP000058613"/>
    </source>
</evidence>
<dbReference type="GO" id="GO:0006412">
    <property type="term" value="P:translation"/>
    <property type="evidence" value="ECO:0007669"/>
    <property type="project" value="UniProtKB-UniRule"/>
</dbReference>
<dbReference type="Gene3D" id="3.40.50.10490">
    <property type="entry name" value="Glucose-6-phosphate isomerase like protein, domain 1"/>
    <property type="match status" value="1"/>
</dbReference>
<evidence type="ECO:0000256" key="6">
    <source>
        <dbReference type="RuleBase" id="RU003631"/>
    </source>
</evidence>
<dbReference type="HAMAP" id="MF_00291_A">
    <property type="entry name" value="Ribosomal_uS2_A"/>
    <property type="match status" value="1"/>
</dbReference>
<organism evidence="8 9">
    <name type="scientific">Pyrodictium delaneyi</name>
    <dbReference type="NCBI Taxonomy" id="1273541"/>
    <lineage>
        <taxon>Archaea</taxon>
        <taxon>Thermoproteota</taxon>
        <taxon>Thermoprotei</taxon>
        <taxon>Desulfurococcales</taxon>
        <taxon>Pyrodictiaceae</taxon>
        <taxon>Pyrodictium</taxon>
    </lineage>
</organism>
<dbReference type="GO" id="GO:0015935">
    <property type="term" value="C:small ribosomal subunit"/>
    <property type="evidence" value="ECO:0007669"/>
    <property type="project" value="InterPro"/>
</dbReference>
<dbReference type="EMBL" id="CP013011">
    <property type="protein sequence ID" value="ALL02069.1"/>
    <property type="molecule type" value="Genomic_DNA"/>
</dbReference>
<dbReference type="InterPro" id="IPR023454">
    <property type="entry name" value="Ribosomal_uS2_arc"/>
</dbReference>
<keyword evidence="3 5" id="KW-0687">Ribonucleoprotein</keyword>
<dbReference type="FunFam" id="3.40.50.10490:FF:000030">
    <property type="entry name" value="30S ribosomal protein S2"/>
    <property type="match status" value="1"/>
</dbReference>
<evidence type="ECO:0000313" key="8">
    <source>
        <dbReference type="EMBL" id="ALL02069.1"/>
    </source>
</evidence>
<accession>A0A0P0N5H9</accession>
<dbReference type="PROSITE" id="PS00963">
    <property type="entry name" value="RIBOSOMAL_S2_2"/>
    <property type="match status" value="1"/>
</dbReference>
<dbReference type="PRINTS" id="PR00395">
    <property type="entry name" value="RIBOSOMALS2"/>
</dbReference>
<dbReference type="Proteomes" id="UP000058613">
    <property type="component" value="Chromosome"/>
</dbReference>
<dbReference type="InterPro" id="IPR018130">
    <property type="entry name" value="Ribosomal_uS2_CS"/>
</dbReference>
<dbReference type="InterPro" id="IPR023591">
    <property type="entry name" value="Ribosomal_uS2_flav_dom_sf"/>
</dbReference>
<dbReference type="InterPro" id="IPR001865">
    <property type="entry name" value="Ribosomal_uS2"/>
</dbReference>
<dbReference type="AlphaFoldDB" id="A0A0P0N5H9"/>
<dbReference type="CDD" id="cd01425">
    <property type="entry name" value="RPS2"/>
    <property type="match status" value="1"/>
</dbReference>
<dbReference type="KEGG" id="pdl:Pyrde_2026"/>
<dbReference type="PANTHER" id="PTHR11489">
    <property type="entry name" value="40S RIBOSOMAL PROTEIN SA"/>
    <property type="match status" value="1"/>
</dbReference>
<dbReference type="Pfam" id="PF00318">
    <property type="entry name" value="Ribosomal_S2"/>
    <property type="match status" value="2"/>
</dbReference>
<dbReference type="STRING" id="1273541.Pyrde_2026"/>
<dbReference type="InterPro" id="IPR005707">
    <property type="entry name" value="Ribosomal_uS2_euk/arc"/>
</dbReference>
<keyword evidence="2 5" id="KW-0689">Ribosomal protein</keyword>
<evidence type="ECO:0000256" key="3">
    <source>
        <dbReference type="ARBA" id="ARBA00023274"/>
    </source>
</evidence>
<evidence type="ECO:0000256" key="7">
    <source>
        <dbReference type="SAM" id="MobiDB-lite"/>
    </source>
</evidence>
<protein>
    <recommendedName>
        <fullName evidence="4 5">Small ribosomal subunit protein uS2</fullName>
    </recommendedName>
</protein>
<reference evidence="8 9" key="1">
    <citation type="submission" date="2015-10" db="EMBL/GenBank/DDBJ databases">
        <title>Complete genome sequence of hyperthermophilic archaeon Pyrodictium delaneyi Su06.</title>
        <authorList>
            <person name="Jung J.-H."/>
            <person name="Lin J."/>
            <person name="Holden J.F."/>
            <person name="Park C.-S."/>
        </authorList>
    </citation>
    <scope>NUCLEOTIDE SEQUENCE [LARGE SCALE GENOMIC DNA]</scope>
    <source>
        <strain evidence="8 9">Su06</strain>
    </source>
</reference>
<dbReference type="SUPFAM" id="SSF52313">
    <property type="entry name" value="Ribosomal protein S2"/>
    <property type="match status" value="1"/>
</dbReference>
<sequence length="237" mass="26859">MQAARLILALYPGTDDAGCMVVSQELGRQQVEIGGRTVELLVPLERYLSAGMHIGTHICTAYMRKFVYRVRPDGLYILDIRKTDERLRVAAKFLARFDPSKIVAVSVRQYGQRPVQKFCTYIGCKALTGRILPGTFTNPSLEWYIEPDVIIISDPRADSQAVDEAARMGIPTVALADTDNRIENIDLVIPVNNKGRRSLALTYWILTREILREQGKLQPDQDLPEPPEAFEFKVRRR</sequence>
<evidence type="ECO:0000256" key="2">
    <source>
        <dbReference type="ARBA" id="ARBA00022980"/>
    </source>
</evidence>
<proteinExistence type="inferred from homology"/>
<evidence type="ECO:0000256" key="4">
    <source>
        <dbReference type="ARBA" id="ARBA00035256"/>
    </source>
</evidence>
<dbReference type="GO" id="GO:0003735">
    <property type="term" value="F:structural constituent of ribosome"/>
    <property type="evidence" value="ECO:0007669"/>
    <property type="project" value="InterPro"/>
</dbReference>
<dbReference type="NCBIfam" id="TIGR01012">
    <property type="entry name" value="uS2_euk_arch"/>
    <property type="match status" value="1"/>
</dbReference>
<feature type="region of interest" description="Disordered" evidence="7">
    <location>
        <begin position="217"/>
        <end position="237"/>
    </location>
</feature>
<evidence type="ECO:0000256" key="1">
    <source>
        <dbReference type="ARBA" id="ARBA00006242"/>
    </source>
</evidence>